<feature type="chain" id="PRO_5043612140" evidence="2">
    <location>
        <begin position="20"/>
        <end position="280"/>
    </location>
</feature>
<dbReference type="Proteomes" id="UP000678679">
    <property type="component" value="Chromosome 2"/>
</dbReference>
<evidence type="ECO:0000259" key="3">
    <source>
        <dbReference type="Pfam" id="PF03629"/>
    </source>
</evidence>
<dbReference type="Pfam" id="PF03629">
    <property type="entry name" value="SASA"/>
    <property type="match status" value="1"/>
</dbReference>
<feature type="signal peptide" evidence="2">
    <location>
        <begin position="1"/>
        <end position="19"/>
    </location>
</feature>
<keyword evidence="2" id="KW-0732">Signal</keyword>
<dbReference type="GO" id="GO:0016788">
    <property type="term" value="F:hydrolase activity, acting on ester bonds"/>
    <property type="evidence" value="ECO:0007669"/>
    <property type="project" value="UniProtKB-ARBA"/>
</dbReference>
<keyword evidence="1" id="KW-0378">Hydrolase</keyword>
<dbReference type="RefSeq" id="WP_169661966.1">
    <property type="nucleotide sequence ID" value="NZ_CP076133.1"/>
</dbReference>
<evidence type="ECO:0000313" key="4">
    <source>
        <dbReference type="EMBL" id="QWG05378.1"/>
    </source>
</evidence>
<dbReference type="InterPro" id="IPR036514">
    <property type="entry name" value="SGNH_hydro_sf"/>
</dbReference>
<keyword evidence="5" id="KW-1185">Reference proteome</keyword>
<dbReference type="InterPro" id="IPR005181">
    <property type="entry name" value="SASA"/>
</dbReference>
<proteinExistence type="predicted"/>
<dbReference type="SUPFAM" id="SSF52266">
    <property type="entry name" value="SGNH hydrolase"/>
    <property type="match status" value="1"/>
</dbReference>
<reference evidence="4 5" key="1">
    <citation type="submission" date="2021-05" db="EMBL/GenBank/DDBJ databases">
        <title>Comparative genomic studies on the polysaccharide-degrading batcterial strains of the Flammeovirga genus.</title>
        <authorList>
            <person name="Zewei F."/>
            <person name="Zheng Z."/>
            <person name="Yu L."/>
            <person name="Ruyue G."/>
            <person name="Yanhong M."/>
            <person name="Yuanyuan C."/>
            <person name="Jingyan G."/>
            <person name="Wenjun H."/>
        </authorList>
    </citation>
    <scope>NUCLEOTIDE SEQUENCE [LARGE SCALE GENOMIC DNA]</scope>
    <source>
        <strain evidence="4 5">NBRC:100898</strain>
    </source>
</reference>
<dbReference type="AlphaFoldDB" id="A0AAX1NG08"/>
<dbReference type="PANTHER" id="PTHR31988:SF19">
    <property type="entry name" value="9-O-ACETYL-N-ACETYLNEURAMINIC ACID DEACETYLASE-RELATED"/>
    <property type="match status" value="1"/>
</dbReference>
<dbReference type="PANTHER" id="PTHR31988">
    <property type="entry name" value="ESTERASE, PUTATIVE (DUF303)-RELATED"/>
    <property type="match status" value="1"/>
</dbReference>
<dbReference type="EMBL" id="CP076133">
    <property type="protein sequence ID" value="QWG05378.1"/>
    <property type="molecule type" value="Genomic_DNA"/>
</dbReference>
<protein>
    <submittedName>
        <fullName evidence="4">Sialate O-acetylesterase</fullName>
    </submittedName>
</protein>
<evidence type="ECO:0000313" key="5">
    <source>
        <dbReference type="Proteomes" id="UP000678679"/>
    </source>
</evidence>
<evidence type="ECO:0000256" key="1">
    <source>
        <dbReference type="ARBA" id="ARBA00022801"/>
    </source>
</evidence>
<dbReference type="Gene3D" id="3.40.50.1110">
    <property type="entry name" value="SGNH hydrolase"/>
    <property type="match status" value="1"/>
</dbReference>
<accession>A0AAX1NG08</accession>
<evidence type="ECO:0000256" key="2">
    <source>
        <dbReference type="SAM" id="SignalP"/>
    </source>
</evidence>
<feature type="domain" description="Sialate O-acetylesterase" evidence="3">
    <location>
        <begin position="23"/>
        <end position="275"/>
    </location>
</feature>
<name>A0AAX1NG08_9BACT</name>
<organism evidence="4 5">
    <name type="scientific">Flammeovirga yaeyamensis</name>
    <dbReference type="NCBI Taxonomy" id="367791"/>
    <lineage>
        <taxon>Bacteria</taxon>
        <taxon>Pseudomonadati</taxon>
        <taxon>Bacteroidota</taxon>
        <taxon>Cytophagia</taxon>
        <taxon>Cytophagales</taxon>
        <taxon>Flammeovirgaceae</taxon>
        <taxon>Flammeovirga</taxon>
    </lineage>
</organism>
<sequence length="280" mass="31647">MKKLITFVLCVFASLTLSAQETYIILLGGQSNMAGRGQFDELSEADKQRVDKAAEMISIVFNGRPEVPLSYQSASKRQSNYGPELFFGVTLHERFPDKKFVFVKESLGGTSLLGAWNPNWTEETAKLSERDEKRQKVKLYEQHTKAITTTLAAHPKAKIIGMLWMQGEKDTRLEVSATTYGENLQKLVNAYRTDFKVKDMPFFFGQINCPPRGNYLDGVEIVRQQMSASADKSKGLYMIPTSMDESWSDYPKRNDNVHYTTEGQKRLGTAFAEAFCGEVM</sequence>
<dbReference type="KEGG" id="fya:KMW28_23445"/>
<gene>
    <name evidence="4" type="ORF">KMW28_23445</name>
</gene>
<dbReference type="InterPro" id="IPR052940">
    <property type="entry name" value="Carb_Esterase_6"/>
</dbReference>